<keyword evidence="1" id="KW-0812">Transmembrane</keyword>
<gene>
    <name evidence="3" type="ORF">MVEN_00127800</name>
</gene>
<reference evidence="3" key="1">
    <citation type="submission" date="2020-05" db="EMBL/GenBank/DDBJ databases">
        <title>Mycena genomes resolve the evolution of fungal bioluminescence.</title>
        <authorList>
            <person name="Tsai I.J."/>
        </authorList>
    </citation>
    <scope>NUCLEOTIDE SEQUENCE</scope>
    <source>
        <strain evidence="3">CCC161011</strain>
    </source>
</reference>
<feature type="transmembrane region" description="Helical" evidence="1">
    <location>
        <begin position="66"/>
        <end position="84"/>
    </location>
</feature>
<keyword evidence="4" id="KW-1185">Reference proteome</keyword>
<keyword evidence="1" id="KW-0472">Membrane</keyword>
<evidence type="ECO:0000313" key="4">
    <source>
        <dbReference type="Proteomes" id="UP000620124"/>
    </source>
</evidence>
<protein>
    <recommendedName>
        <fullName evidence="2">DUF6534 domain-containing protein</fullName>
    </recommendedName>
</protein>
<evidence type="ECO:0000256" key="1">
    <source>
        <dbReference type="SAM" id="Phobius"/>
    </source>
</evidence>
<organism evidence="3 4">
    <name type="scientific">Mycena venus</name>
    <dbReference type="NCBI Taxonomy" id="2733690"/>
    <lineage>
        <taxon>Eukaryota</taxon>
        <taxon>Fungi</taxon>
        <taxon>Dikarya</taxon>
        <taxon>Basidiomycota</taxon>
        <taxon>Agaricomycotina</taxon>
        <taxon>Agaricomycetes</taxon>
        <taxon>Agaricomycetidae</taxon>
        <taxon>Agaricales</taxon>
        <taxon>Marasmiineae</taxon>
        <taxon>Mycenaceae</taxon>
        <taxon>Mycena</taxon>
    </lineage>
</organism>
<sequence length="280" mass="31198">MAELIQAMYYFRNFEHDNWKLKTFVSVAFLVDTVGTVGDFACVYLYTITHAGDSLYLVDQHWPMTLHLITTAVIAVLVQSFLVVRYWWLWVFHSSTYVGVFSFVRYIVPTFHRPQFGSSFACGVIIAMFPAFKDRNKVVIPSTFWLVTEALADISIAAALIWQFRKARPHLAETWSVLDRLMLLTMQTGTATATIVVGALIAFLLKKESNVCVGIAYTLGRVYVLSMLANLNVRRSGRPTFVTNGSVSSGAALDSLTFPSTIVTDHSGTINSNGRKTASL</sequence>
<feature type="transmembrane region" description="Helical" evidence="1">
    <location>
        <begin position="144"/>
        <end position="164"/>
    </location>
</feature>
<dbReference type="InterPro" id="IPR045339">
    <property type="entry name" value="DUF6534"/>
</dbReference>
<name>A0A8H6Z845_9AGAR</name>
<accession>A0A8H6Z845</accession>
<feature type="domain" description="DUF6534" evidence="2">
    <location>
        <begin position="150"/>
        <end position="236"/>
    </location>
</feature>
<dbReference type="Proteomes" id="UP000620124">
    <property type="component" value="Unassembled WGS sequence"/>
</dbReference>
<comment type="caution">
    <text evidence="3">The sequence shown here is derived from an EMBL/GenBank/DDBJ whole genome shotgun (WGS) entry which is preliminary data.</text>
</comment>
<evidence type="ECO:0000313" key="3">
    <source>
        <dbReference type="EMBL" id="KAF7372647.1"/>
    </source>
</evidence>
<keyword evidence="1" id="KW-1133">Transmembrane helix</keyword>
<feature type="transmembrane region" description="Helical" evidence="1">
    <location>
        <begin position="89"/>
        <end position="108"/>
    </location>
</feature>
<dbReference type="AlphaFoldDB" id="A0A8H6Z845"/>
<proteinExistence type="predicted"/>
<dbReference type="PANTHER" id="PTHR40465">
    <property type="entry name" value="CHROMOSOME 1, WHOLE GENOME SHOTGUN SEQUENCE"/>
    <property type="match status" value="1"/>
</dbReference>
<dbReference type="PANTHER" id="PTHR40465:SF1">
    <property type="entry name" value="DUF6534 DOMAIN-CONTAINING PROTEIN"/>
    <property type="match status" value="1"/>
</dbReference>
<feature type="transmembrane region" description="Helical" evidence="1">
    <location>
        <begin position="114"/>
        <end position="132"/>
    </location>
</feature>
<evidence type="ECO:0000259" key="2">
    <source>
        <dbReference type="Pfam" id="PF20152"/>
    </source>
</evidence>
<dbReference type="Pfam" id="PF20152">
    <property type="entry name" value="DUF6534"/>
    <property type="match status" value="1"/>
</dbReference>
<dbReference type="EMBL" id="JACAZI010000001">
    <property type="protein sequence ID" value="KAF7372647.1"/>
    <property type="molecule type" value="Genomic_DNA"/>
</dbReference>
<dbReference type="OrthoDB" id="3203775at2759"/>
<feature type="transmembrane region" description="Helical" evidence="1">
    <location>
        <begin position="184"/>
        <end position="205"/>
    </location>
</feature>
<feature type="transmembrane region" description="Helical" evidence="1">
    <location>
        <begin position="21"/>
        <end position="46"/>
    </location>
</feature>